<proteinExistence type="predicted"/>
<keyword evidence="6" id="KW-0472">Membrane</keyword>
<accession>A0A8S3ZR43</accession>
<dbReference type="OrthoDB" id="6096059at2759"/>
<sequence length="517" mass="57046">MVLVSRIFIRLSSSKDVCLALESLWDIGTELGSSVKTWRHQYRHGDIRHQYRQLIVSDVNEHPPVFDPGRFYSFNISEATSVGSSVFSLRQMATDMDITGQVAFYSLQPCLQAQGDGRHFFQISEDGSHVILSQPVDFDVLQRQGRLTLTLNLSATDNGSPLALSSFTTLTAHVSDVDDQGPAFVYRDCPRVDNFCSVPYFQAAIKCGFWGPLRLYPGAIQAVDRDTQNYSILYSISPVEPDMFAGNLHIDARTGEVHVEAVPCPNNMQEILLTVTARESSPLGHSISTHIQIKLVDSLVFANIAWNLPEATDNRASSSSSLSLTVLLIVLLAFIIVGSVLAVVSVRVSRKRKQNKIESTATSATMETNDCHRYHTELSKASSCLQTYAYNCSPNLSQSSGCNNIPATPTVRADRSVETFVPASTGDMCTAFMTAENNLFPADVYFSPSPSIPGRSNLNSFYDPNCSFGSMKHERILKGSRQAGQLKLTLTDEFPQNVRAMAQKVCFHNNTFNHSNV</sequence>
<keyword evidence="9" id="KW-1185">Reference proteome</keyword>
<protein>
    <recommendedName>
        <fullName evidence="7">Cadherin domain-containing protein</fullName>
    </recommendedName>
</protein>
<evidence type="ECO:0000256" key="5">
    <source>
        <dbReference type="PROSITE-ProRule" id="PRU00043"/>
    </source>
</evidence>
<dbReference type="PROSITE" id="PS50268">
    <property type="entry name" value="CADHERIN_2"/>
    <property type="match status" value="1"/>
</dbReference>
<evidence type="ECO:0000313" key="9">
    <source>
        <dbReference type="Proteomes" id="UP000678393"/>
    </source>
</evidence>
<dbReference type="Gene3D" id="2.60.40.60">
    <property type="entry name" value="Cadherins"/>
    <property type="match status" value="2"/>
</dbReference>
<keyword evidence="2 6" id="KW-0812">Transmembrane</keyword>
<dbReference type="GO" id="GO:0005509">
    <property type="term" value="F:calcium ion binding"/>
    <property type="evidence" value="ECO:0007669"/>
    <property type="project" value="UniProtKB-UniRule"/>
</dbReference>
<dbReference type="GO" id="GO:0005886">
    <property type="term" value="C:plasma membrane"/>
    <property type="evidence" value="ECO:0007669"/>
    <property type="project" value="TreeGrafter"/>
</dbReference>
<keyword evidence="5" id="KW-0106">Calcium</keyword>
<evidence type="ECO:0000256" key="2">
    <source>
        <dbReference type="ARBA" id="ARBA00022692"/>
    </source>
</evidence>
<dbReference type="PANTHER" id="PTHR24028:SF345">
    <property type="entry name" value="PROTOCADHERIN-16-LIKE"/>
    <property type="match status" value="1"/>
</dbReference>
<evidence type="ECO:0000259" key="7">
    <source>
        <dbReference type="PROSITE" id="PS50268"/>
    </source>
</evidence>
<evidence type="ECO:0000256" key="3">
    <source>
        <dbReference type="ARBA" id="ARBA00022989"/>
    </source>
</evidence>
<dbReference type="SMART" id="SM00112">
    <property type="entry name" value="CA"/>
    <property type="match status" value="2"/>
</dbReference>
<evidence type="ECO:0000256" key="6">
    <source>
        <dbReference type="SAM" id="Phobius"/>
    </source>
</evidence>
<feature type="transmembrane region" description="Helical" evidence="6">
    <location>
        <begin position="322"/>
        <end position="346"/>
    </location>
</feature>
<dbReference type="GO" id="GO:0007156">
    <property type="term" value="P:homophilic cell adhesion via plasma membrane adhesion molecules"/>
    <property type="evidence" value="ECO:0007669"/>
    <property type="project" value="InterPro"/>
</dbReference>
<reference evidence="8" key="1">
    <citation type="submission" date="2021-04" db="EMBL/GenBank/DDBJ databases">
        <authorList>
            <consortium name="Molecular Ecology Group"/>
        </authorList>
    </citation>
    <scope>NUCLEOTIDE SEQUENCE</scope>
</reference>
<dbReference type="SUPFAM" id="SSF49313">
    <property type="entry name" value="Cadherin-like"/>
    <property type="match status" value="2"/>
</dbReference>
<dbReference type="InterPro" id="IPR015919">
    <property type="entry name" value="Cadherin-like_sf"/>
</dbReference>
<comment type="caution">
    <text evidence="8">The sequence shown here is derived from an EMBL/GenBank/DDBJ whole genome shotgun (WGS) entry which is preliminary data.</text>
</comment>
<dbReference type="AlphaFoldDB" id="A0A8S3ZR43"/>
<feature type="domain" description="Cadherin" evidence="7">
    <location>
        <begin position="68"/>
        <end position="184"/>
    </location>
</feature>
<comment type="subcellular location">
    <subcellularLocation>
        <location evidence="1">Membrane</location>
        <topology evidence="1">Single-pass membrane protein</topology>
    </subcellularLocation>
</comment>
<dbReference type="Proteomes" id="UP000678393">
    <property type="component" value="Unassembled WGS sequence"/>
</dbReference>
<gene>
    <name evidence="8" type="ORF">CUNI_LOCUS15966</name>
</gene>
<keyword evidence="4" id="KW-0325">Glycoprotein</keyword>
<evidence type="ECO:0000256" key="4">
    <source>
        <dbReference type="ARBA" id="ARBA00023180"/>
    </source>
</evidence>
<name>A0A8S3ZR43_9EUPU</name>
<keyword evidence="3 6" id="KW-1133">Transmembrane helix</keyword>
<evidence type="ECO:0000256" key="1">
    <source>
        <dbReference type="ARBA" id="ARBA00004167"/>
    </source>
</evidence>
<dbReference type="InterPro" id="IPR050174">
    <property type="entry name" value="Protocadherin/Cadherin-CA"/>
</dbReference>
<dbReference type="PANTHER" id="PTHR24028">
    <property type="entry name" value="CADHERIN-87A"/>
    <property type="match status" value="1"/>
</dbReference>
<dbReference type="InterPro" id="IPR002126">
    <property type="entry name" value="Cadherin-like_dom"/>
</dbReference>
<organism evidence="8 9">
    <name type="scientific">Candidula unifasciata</name>
    <dbReference type="NCBI Taxonomy" id="100452"/>
    <lineage>
        <taxon>Eukaryota</taxon>
        <taxon>Metazoa</taxon>
        <taxon>Spiralia</taxon>
        <taxon>Lophotrochozoa</taxon>
        <taxon>Mollusca</taxon>
        <taxon>Gastropoda</taxon>
        <taxon>Heterobranchia</taxon>
        <taxon>Euthyneura</taxon>
        <taxon>Panpulmonata</taxon>
        <taxon>Eupulmonata</taxon>
        <taxon>Stylommatophora</taxon>
        <taxon>Helicina</taxon>
        <taxon>Helicoidea</taxon>
        <taxon>Geomitridae</taxon>
        <taxon>Candidula</taxon>
    </lineage>
</organism>
<dbReference type="CDD" id="cd11304">
    <property type="entry name" value="Cadherin_repeat"/>
    <property type="match status" value="1"/>
</dbReference>
<dbReference type="EMBL" id="CAJHNH020004007">
    <property type="protein sequence ID" value="CAG5130408.1"/>
    <property type="molecule type" value="Genomic_DNA"/>
</dbReference>
<evidence type="ECO:0000313" key="8">
    <source>
        <dbReference type="EMBL" id="CAG5130408.1"/>
    </source>
</evidence>